<proteinExistence type="predicted"/>
<evidence type="ECO:0000313" key="2">
    <source>
        <dbReference type="EMBL" id="ODO09523.1"/>
    </source>
</evidence>
<gene>
    <name evidence="2" type="ORF">I350_03126</name>
</gene>
<sequence>MAGLAGGASMYLDMMPTQLIDEHVDVLEQQIENMVAFCFSVIANWYETNLSTLNPGRIVFTNLCTFRSKRGYVHFGGPSDRLPGAIYKAQSQIRQRVRAALEKGAPVKVGMEDLIHVRGYEECRFCSKFFHRNLKGLNDSEEDEKAMRRSWQALDDRRESRQQKEKTGSSV</sequence>
<organism evidence="2 3">
    <name type="scientific">Cryptococcus amylolentus CBS 6273</name>
    <dbReference type="NCBI Taxonomy" id="1296118"/>
    <lineage>
        <taxon>Eukaryota</taxon>
        <taxon>Fungi</taxon>
        <taxon>Dikarya</taxon>
        <taxon>Basidiomycota</taxon>
        <taxon>Agaricomycotina</taxon>
        <taxon>Tremellomycetes</taxon>
        <taxon>Tremellales</taxon>
        <taxon>Cryptococcaceae</taxon>
        <taxon>Cryptococcus</taxon>
    </lineage>
</organism>
<protein>
    <submittedName>
        <fullName evidence="2">Uncharacterized protein</fullName>
    </submittedName>
</protein>
<dbReference type="AlphaFoldDB" id="A0A1E3K9K2"/>
<dbReference type="Proteomes" id="UP000095149">
    <property type="component" value="Unassembled WGS sequence"/>
</dbReference>
<feature type="region of interest" description="Disordered" evidence="1">
    <location>
        <begin position="141"/>
        <end position="171"/>
    </location>
</feature>
<evidence type="ECO:0000313" key="3">
    <source>
        <dbReference type="Proteomes" id="UP000095149"/>
    </source>
</evidence>
<comment type="caution">
    <text evidence="2">The sequence shown here is derived from an EMBL/GenBank/DDBJ whole genome shotgun (WGS) entry which is preliminary data.</text>
</comment>
<dbReference type="EMBL" id="MEKH01000004">
    <property type="protein sequence ID" value="ODO09523.1"/>
    <property type="molecule type" value="Genomic_DNA"/>
</dbReference>
<feature type="compositionally biased region" description="Basic and acidic residues" evidence="1">
    <location>
        <begin position="154"/>
        <end position="171"/>
    </location>
</feature>
<evidence type="ECO:0000256" key="1">
    <source>
        <dbReference type="SAM" id="MobiDB-lite"/>
    </source>
</evidence>
<reference evidence="2 3" key="1">
    <citation type="submission" date="2016-06" db="EMBL/GenBank/DDBJ databases">
        <title>Evolution of pathogenesis and genome organization in the Tremellales.</title>
        <authorList>
            <person name="Cuomo C."/>
            <person name="Litvintseva A."/>
            <person name="Heitman J."/>
            <person name="Chen Y."/>
            <person name="Sun S."/>
            <person name="Springer D."/>
            <person name="Dromer F."/>
            <person name="Young S."/>
            <person name="Zeng Q."/>
            <person name="Chapman S."/>
            <person name="Gujja S."/>
            <person name="Saif S."/>
            <person name="Birren B."/>
        </authorList>
    </citation>
    <scope>NUCLEOTIDE SEQUENCE [LARGE SCALE GENOMIC DNA]</scope>
    <source>
        <strain evidence="2 3">CBS 6273</strain>
    </source>
</reference>
<name>A0A1E3K9K2_9TREE</name>
<accession>A0A1E3K9K2</accession>